<evidence type="ECO:0000259" key="6">
    <source>
        <dbReference type="PROSITE" id="PS50931"/>
    </source>
</evidence>
<dbReference type="InterPro" id="IPR036390">
    <property type="entry name" value="WH_DNA-bd_sf"/>
</dbReference>
<protein>
    <submittedName>
        <fullName evidence="7">LysR family transcriptional regulator</fullName>
    </submittedName>
</protein>
<evidence type="ECO:0000256" key="5">
    <source>
        <dbReference type="ARBA" id="ARBA00023163"/>
    </source>
</evidence>
<name>A0ABZ2TZ17_9ACTN</name>
<dbReference type="Gene3D" id="3.40.190.290">
    <property type="match status" value="1"/>
</dbReference>
<reference evidence="7 8" key="1">
    <citation type="journal article" date="2023" name="Virus Evol.">
        <title>Computational host range prediction-The good, the bad, and the ugly.</title>
        <authorList>
            <person name="Howell A.A."/>
            <person name="Versoza C.J."/>
            <person name="Pfeifer S.P."/>
        </authorList>
    </citation>
    <scope>NUCLEOTIDE SEQUENCE [LARGE SCALE GENOMIC DNA]</scope>
    <source>
        <strain evidence="7 8">1610/1b</strain>
    </source>
</reference>
<dbReference type="PANTHER" id="PTHR30346:SF28">
    <property type="entry name" value="HTH-TYPE TRANSCRIPTIONAL REGULATOR CYNR"/>
    <property type="match status" value="1"/>
</dbReference>
<dbReference type="SUPFAM" id="SSF46785">
    <property type="entry name" value="Winged helix' DNA-binding domain"/>
    <property type="match status" value="1"/>
</dbReference>
<evidence type="ECO:0000256" key="4">
    <source>
        <dbReference type="ARBA" id="ARBA00023159"/>
    </source>
</evidence>
<dbReference type="Pfam" id="PF03466">
    <property type="entry name" value="LysR_substrate"/>
    <property type="match status" value="1"/>
</dbReference>
<dbReference type="InterPro" id="IPR000847">
    <property type="entry name" value="LysR_HTH_N"/>
</dbReference>
<dbReference type="PANTHER" id="PTHR30346">
    <property type="entry name" value="TRANSCRIPTIONAL DUAL REGULATOR HCAR-RELATED"/>
    <property type="match status" value="1"/>
</dbReference>
<proteinExistence type="inferred from homology"/>
<dbReference type="Pfam" id="PF00126">
    <property type="entry name" value="HTH_1"/>
    <property type="match status" value="1"/>
</dbReference>
<dbReference type="InterPro" id="IPR005119">
    <property type="entry name" value="LysR_subst-bd"/>
</dbReference>
<accession>A0ABZ2TZ17</accession>
<evidence type="ECO:0000313" key="8">
    <source>
        <dbReference type="Proteomes" id="UP001479933"/>
    </source>
</evidence>
<dbReference type="RefSeq" id="WP_066170248.1">
    <property type="nucleotide sequence ID" value="NZ_CP136137.1"/>
</dbReference>
<evidence type="ECO:0000256" key="3">
    <source>
        <dbReference type="ARBA" id="ARBA00023125"/>
    </source>
</evidence>
<evidence type="ECO:0000256" key="2">
    <source>
        <dbReference type="ARBA" id="ARBA00023015"/>
    </source>
</evidence>
<sequence>MDRWMAELSPQLTVLTELAARGGSMTAAAEALSVSQSSVSRRLHALESDLGVPLLIRDGRNVRLTAQAEALVVDCAGPLAALERAVARATAAADPESGTVRFGFPLTMGSGDVPELLAAFHHRHPRIHLELKQAHGAELVADLEAGFLDLAITIPPAEHLRHRVIGRQEIVVVVPERHRLARRASVDLGELVDEVFIANPRSYNLRQLTETWCREAGFDPDIALEITEFTTIRELVERGLGVALLPRGTTAVVGVAEVPVASAALRRTASLVWPTDVTTPAVDLFAEFLLTNLNSPTTR</sequence>
<dbReference type="Proteomes" id="UP001479933">
    <property type="component" value="Chromosome"/>
</dbReference>
<dbReference type="InterPro" id="IPR036388">
    <property type="entry name" value="WH-like_DNA-bd_sf"/>
</dbReference>
<keyword evidence="8" id="KW-1185">Reference proteome</keyword>
<gene>
    <name evidence="7" type="ORF">RVF87_16870</name>
</gene>
<dbReference type="PROSITE" id="PS50931">
    <property type="entry name" value="HTH_LYSR"/>
    <property type="match status" value="1"/>
</dbReference>
<dbReference type="Gene3D" id="1.10.10.10">
    <property type="entry name" value="Winged helix-like DNA-binding domain superfamily/Winged helix DNA-binding domain"/>
    <property type="match status" value="1"/>
</dbReference>
<keyword evidence="2" id="KW-0805">Transcription regulation</keyword>
<keyword evidence="5" id="KW-0804">Transcription</keyword>
<feature type="domain" description="HTH lysR-type" evidence="6">
    <location>
        <begin position="11"/>
        <end position="65"/>
    </location>
</feature>
<keyword evidence="4" id="KW-0010">Activator</keyword>
<organism evidence="7 8">
    <name type="scientific">Gordonia hydrophobica</name>
    <dbReference type="NCBI Taxonomy" id="40516"/>
    <lineage>
        <taxon>Bacteria</taxon>
        <taxon>Bacillati</taxon>
        <taxon>Actinomycetota</taxon>
        <taxon>Actinomycetes</taxon>
        <taxon>Mycobacteriales</taxon>
        <taxon>Gordoniaceae</taxon>
        <taxon>Gordonia</taxon>
    </lineage>
</organism>
<dbReference type="SUPFAM" id="SSF53850">
    <property type="entry name" value="Periplasmic binding protein-like II"/>
    <property type="match status" value="1"/>
</dbReference>
<dbReference type="EMBL" id="CP136137">
    <property type="protein sequence ID" value="WYY06709.1"/>
    <property type="molecule type" value="Genomic_DNA"/>
</dbReference>
<comment type="similarity">
    <text evidence="1">Belongs to the LysR transcriptional regulatory family.</text>
</comment>
<evidence type="ECO:0000313" key="7">
    <source>
        <dbReference type="EMBL" id="WYY06709.1"/>
    </source>
</evidence>
<keyword evidence="3" id="KW-0238">DNA-binding</keyword>
<evidence type="ECO:0000256" key="1">
    <source>
        <dbReference type="ARBA" id="ARBA00009437"/>
    </source>
</evidence>
<dbReference type="PRINTS" id="PR00039">
    <property type="entry name" value="HTHLYSR"/>
</dbReference>